<dbReference type="AlphaFoldDB" id="A0A2G6KE10"/>
<evidence type="ECO:0000313" key="2">
    <source>
        <dbReference type="Proteomes" id="UP000230821"/>
    </source>
</evidence>
<name>A0A2G6KE10_9BACT</name>
<organism evidence="1 2">
    <name type="scientific">candidate division KSB3 bacterium</name>
    <dbReference type="NCBI Taxonomy" id="2044937"/>
    <lineage>
        <taxon>Bacteria</taxon>
        <taxon>candidate division KSB3</taxon>
    </lineage>
</organism>
<protein>
    <submittedName>
        <fullName evidence="1">Uncharacterized protein</fullName>
    </submittedName>
</protein>
<comment type="caution">
    <text evidence="1">The sequence shown here is derived from an EMBL/GenBank/DDBJ whole genome shotgun (WGS) entry which is preliminary data.</text>
</comment>
<evidence type="ECO:0000313" key="1">
    <source>
        <dbReference type="EMBL" id="PIE33926.1"/>
    </source>
</evidence>
<accession>A0A2G6KE10</accession>
<dbReference type="EMBL" id="PDSK01000093">
    <property type="protein sequence ID" value="PIE33926.1"/>
    <property type="molecule type" value="Genomic_DNA"/>
</dbReference>
<sequence>MSHLIPFCFVNGLWLKAGVRYAISSIQGQVHQILSDNIPAYNIDDKSKIFQGVYRLLSIESSPEILKDSLRNVALDMPKQDIAQVSVQ</sequence>
<proteinExistence type="predicted"/>
<dbReference type="Proteomes" id="UP000230821">
    <property type="component" value="Unassembled WGS sequence"/>
</dbReference>
<reference evidence="1 2" key="1">
    <citation type="submission" date="2017-10" db="EMBL/GenBank/DDBJ databases">
        <title>Novel microbial diversity and functional potential in the marine mammal oral microbiome.</title>
        <authorList>
            <person name="Dudek N.K."/>
            <person name="Sun C.L."/>
            <person name="Burstein D."/>
            <person name="Kantor R.S."/>
            <person name="Aliaga Goltsman D.S."/>
            <person name="Bik E.M."/>
            <person name="Thomas B.C."/>
            <person name="Banfield J.F."/>
            <person name="Relman D.A."/>
        </authorList>
    </citation>
    <scope>NUCLEOTIDE SEQUENCE [LARGE SCALE GENOMIC DNA]</scope>
    <source>
        <strain evidence="1">DOLJORAL78_47_16</strain>
    </source>
</reference>
<gene>
    <name evidence="1" type="ORF">CSA56_09580</name>
</gene>